<comment type="caution">
    <text evidence="7">The sequence shown here is derived from an EMBL/GenBank/DDBJ whole genome shotgun (WGS) entry which is preliminary data.</text>
</comment>
<dbReference type="SUPFAM" id="SSF47954">
    <property type="entry name" value="Cyclin-like"/>
    <property type="match status" value="2"/>
</dbReference>
<protein>
    <recommendedName>
        <fullName evidence="4">General transcription factor TFIIB</fullName>
    </recommendedName>
</protein>
<dbReference type="Pfam" id="PF00382">
    <property type="entry name" value="TFIIB"/>
    <property type="match status" value="2"/>
</dbReference>
<proteinExistence type="predicted"/>
<dbReference type="InterPro" id="IPR036915">
    <property type="entry name" value="Cyclin-like_sf"/>
</dbReference>
<dbReference type="PANTHER" id="PTHR11618">
    <property type="entry name" value="TRANSCRIPTION INITIATION FACTOR IIB-RELATED"/>
    <property type="match status" value="1"/>
</dbReference>
<evidence type="ECO:0000256" key="4">
    <source>
        <dbReference type="ARBA" id="ARBA00031706"/>
    </source>
</evidence>
<evidence type="ECO:0000256" key="2">
    <source>
        <dbReference type="ARBA" id="ARBA00023015"/>
    </source>
</evidence>
<organism evidence="7 8">
    <name type="scientific">Neoarthrinium moseri</name>
    <dbReference type="NCBI Taxonomy" id="1658444"/>
    <lineage>
        <taxon>Eukaryota</taxon>
        <taxon>Fungi</taxon>
        <taxon>Dikarya</taxon>
        <taxon>Ascomycota</taxon>
        <taxon>Pezizomycotina</taxon>
        <taxon>Sordariomycetes</taxon>
        <taxon>Xylariomycetidae</taxon>
        <taxon>Amphisphaeriales</taxon>
        <taxon>Apiosporaceae</taxon>
        <taxon>Neoarthrinium</taxon>
    </lineage>
</organism>
<dbReference type="Gene3D" id="2.20.25.10">
    <property type="match status" value="1"/>
</dbReference>
<evidence type="ECO:0000256" key="1">
    <source>
        <dbReference type="ARBA" id="ARBA00022737"/>
    </source>
</evidence>
<dbReference type="SUPFAM" id="SSF57783">
    <property type="entry name" value="Zinc beta-ribbon"/>
    <property type="match status" value="1"/>
</dbReference>
<keyword evidence="5" id="KW-0862">Zinc</keyword>
<dbReference type="GO" id="GO:0008270">
    <property type="term" value="F:zinc ion binding"/>
    <property type="evidence" value="ECO:0007669"/>
    <property type="project" value="UniProtKB-KW"/>
</dbReference>
<dbReference type="PANTHER" id="PTHR11618:SF13">
    <property type="entry name" value="TRANSCRIPTION INITIATION FACTOR IIB"/>
    <property type="match status" value="1"/>
</dbReference>
<keyword evidence="1" id="KW-0677">Repeat</keyword>
<evidence type="ECO:0000259" key="6">
    <source>
        <dbReference type="PROSITE" id="PS51134"/>
    </source>
</evidence>
<evidence type="ECO:0000256" key="3">
    <source>
        <dbReference type="ARBA" id="ARBA00023163"/>
    </source>
</evidence>
<dbReference type="EMBL" id="JAFIMR010000030">
    <property type="protein sequence ID" value="KAI1861125.1"/>
    <property type="molecule type" value="Genomic_DNA"/>
</dbReference>
<name>A0A9Q0ALD4_9PEZI</name>
<keyword evidence="8" id="KW-1185">Reference proteome</keyword>
<dbReference type="InterPro" id="IPR013137">
    <property type="entry name" value="Znf_TFIIB"/>
</dbReference>
<dbReference type="GO" id="GO:0070897">
    <property type="term" value="P:transcription preinitiation complex assembly"/>
    <property type="evidence" value="ECO:0007669"/>
    <property type="project" value="InterPro"/>
</dbReference>
<dbReference type="AlphaFoldDB" id="A0A9Q0ALD4"/>
<keyword evidence="5" id="KW-0479">Metal-binding</keyword>
<dbReference type="Pfam" id="PF08271">
    <property type="entry name" value="Zn_Ribbon_TF"/>
    <property type="match status" value="1"/>
</dbReference>
<evidence type="ECO:0000313" key="7">
    <source>
        <dbReference type="EMBL" id="KAI1861125.1"/>
    </source>
</evidence>
<evidence type="ECO:0000313" key="8">
    <source>
        <dbReference type="Proteomes" id="UP000829685"/>
    </source>
</evidence>
<dbReference type="PROSITE" id="PS51134">
    <property type="entry name" value="ZF_TFIIB"/>
    <property type="match status" value="1"/>
</dbReference>
<dbReference type="PRINTS" id="PR00685">
    <property type="entry name" value="TIFACTORIIB"/>
</dbReference>
<dbReference type="InterPro" id="IPR000812">
    <property type="entry name" value="TFIIB"/>
</dbReference>
<reference evidence="7" key="1">
    <citation type="submission" date="2021-03" db="EMBL/GenBank/DDBJ databases">
        <title>Revisited historic fungal species revealed as producer of novel bioactive compounds through whole genome sequencing and comparative genomics.</title>
        <authorList>
            <person name="Vignolle G.A."/>
            <person name="Hochenegger N."/>
            <person name="Mach R.L."/>
            <person name="Mach-Aigner A.R."/>
            <person name="Javad Rahimi M."/>
            <person name="Salim K.A."/>
            <person name="Chan C.M."/>
            <person name="Lim L.B.L."/>
            <person name="Cai F."/>
            <person name="Druzhinina I.S."/>
            <person name="U'Ren J.M."/>
            <person name="Derntl C."/>
        </authorList>
    </citation>
    <scope>NUCLEOTIDE SEQUENCE</scope>
    <source>
        <strain evidence="7">TUCIM 5799</strain>
    </source>
</reference>
<dbReference type="GO" id="GO:0017025">
    <property type="term" value="F:TBP-class protein binding"/>
    <property type="evidence" value="ECO:0007669"/>
    <property type="project" value="InterPro"/>
</dbReference>
<dbReference type="GO" id="GO:0097550">
    <property type="term" value="C:transcription preinitiation complex"/>
    <property type="evidence" value="ECO:0007669"/>
    <property type="project" value="TreeGrafter"/>
</dbReference>
<keyword evidence="2" id="KW-0805">Transcription regulation</keyword>
<gene>
    <name evidence="7" type="ORF">JX265_009744</name>
</gene>
<feature type="domain" description="TFIIB-type" evidence="6">
    <location>
        <begin position="18"/>
        <end position="49"/>
    </location>
</feature>
<sequence length="341" mass="37693">MQFAGSSKDELYWQNYSNILSCTECGGTKLIQDDHNATIVCESCGLVLMERLAYEDPPPEVLQGDESLEAYWTYGSALSPELPQQPIGLTEASNEVQLSGQLTPPPAQQMSKKVPEDLKAPYRVIQRLCDSWPAPEAAVNLAKKYFQQISKKGVLKNNRSVRATETAVCAFLACRGSSQARTCQELKSLPSIAPNRMGKLIYKLEGLIKKKVMASNQPGSPATSLTDVAKAYCARFGAELHFCAALRVEETAKLLIDRAWPLIGHLHTNTVSAICLYMACHVLGEPRNFKEVGEESKVTTQTLQKAYTQLFPQIDELFDPTWENVDVSLLPNPRGRRGLGK</sequence>
<dbReference type="Gene3D" id="1.10.472.10">
    <property type="entry name" value="Cyclin-like"/>
    <property type="match status" value="2"/>
</dbReference>
<evidence type="ECO:0000256" key="5">
    <source>
        <dbReference type="PROSITE-ProRule" id="PRU00469"/>
    </source>
</evidence>
<dbReference type="InterPro" id="IPR013150">
    <property type="entry name" value="TFIIB_cyclin"/>
</dbReference>
<keyword evidence="5" id="KW-0863">Zinc-finger</keyword>
<dbReference type="GO" id="GO:0005634">
    <property type="term" value="C:nucleus"/>
    <property type="evidence" value="ECO:0007669"/>
    <property type="project" value="TreeGrafter"/>
</dbReference>
<accession>A0A9Q0ALD4</accession>
<dbReference type="Proteomes" id="UP000829685">
    <property type="component" value="Unassembled WGS sequence"/>
</dbReference>
<keyword evidence="3" id="KW-0804">Transcription</keyword>